<proteinExistence type="inferred from homology"/>
<dbReference type="PROSITE" id="PS01230">
    <property type="entry name" value="TRMA_1"/>
    <property type="match status" value="1"/>
</dbReference>
<dbReference type="Gene3D" id="3.40.50.150">
    <property type="entry name" value="Vaccinia Virus protein VP39"/>
    <property type="match status" value="1"/>
</dbReference>
<dbReference type="SUPFAM" id="SSF53335">
    <property type="entry name" value="S-adenosyl-L-methionine-dependent methyltransferases"/>
    <property type="match status" value="1"/>
</dbReference>
<dbReference type="PROSITE" id="PS51687">
    <property type="entry name" value="SAM_MT_RNA_M5U"/>
    <property type="match status" value="1"/>
</dbReference>
<comment type="similarity">
    <text evidence="6">Belongs to the class I-like SAM-binding methyltransferase superfamily. RNA M5U methyltransferase family.</text>
</comment>
<evidence type="ECO:0000313" key="10">
    <source>
        <dbReference type="Proteomes" id="UP001465153"/>
    </source>
</evidence>
<dbReference type="SUPFAM" id="SSF50249">
    <property type="entry name" value="Nucleic acid-binding proteins"/>
    <property type="match status" value="1"/>
</dbReference>
<dbReference type="PANTHER" id="PTHR11061">
    <property type="entry name" value="RNA M5U METHYLTRANSFERASE"/>
    <property type="match status" value="1"/>
</dbReference>
<dbReference type="InterPro" id="IPR029063">
    <property type="entry name" value="SAM-dependent_MTases_sf"/>
</dbReference>
<keyword evidence="4 6" id="KW-0949">S-adenosyl-L-methionine</keyword>
<accession>A0ABQ0A4H2</accession>
<reference evidence="9 10" key="1">
    <citation type="submission" date="2024-04" db="EMBL/GenBank/DDBJ databases">
        <title>Draft genome sequence of Sessilibacter corallicola NBRC 116591.</title>
        <authorList>
            <person name="Miyakawa T."/>
            <person name="Kusuya Y."/>
            <person name="Miura T."/>
        </authorList>
    </citation>
    <scope>NUCLEOTIDE SEQUENCE [LARGE SCALE GENOMIC DNA]</scope>
    <source>
        <strain evidence="9 10">KU-00831-HH</strain>
    </source>
</reference>
<dbReference type="InterPro" id="IPR030390">
    <property type="entry name" value="MeTrfase_TrmA_AS"/>
</dbReference>
<feature type="active site" description="Nucleophile" evidence="6">
    <location>
        <position position="407"/>
    </location>
</feature>
<feature type="binding site" evidence="6">
    <location>
        <position position="381"/>
    </location>
    <ligand>
        <name>S-adenosyl-L-methionine</name>
        <dbReference type="ChEBI" id="CHEBI:59789"/>
    </ligand>
</feature>
<dbReference type="InterPro" id="IPR012340">
    <property type="entry name" value="NA-bd_OB-fold"/>
</dbReference>
<keyword evidence="5" id="KW-0411">Iron-sulfur</keyword>
<dbReference type="Pfam" id="PF05958">
    <property type="entry name" value="tRNA_U5-meth_tr"/>
    <property type="match status" value="1"/>
</dbReference>
<dbReference type="Proteomes" id="UP001465153">
    <property type="component" value="Unassembled WGS sequence"/>
</dbReference>
<comment type="caution">
    <text evidence="9">The sequence shown here is derived from an EMBL/GenBank/DDBJ whole genome shotgun (WGS) entry which is preliminary data.</text>
</comment>
<dbReference type="NCBIfam" id="TIGR00479">
    <property type="entry name" value="rumA"/>
    <property type="match status" value="1"/>
</dbReference>
<protein>
    <submittedName>
        <fullName evidence="9">23S rRNA (Uracil(1939)-C(5))-methyltransferase RlmD</fullName>
    </submittedName>
</protein>
<feature type="domain" description="TRAM" evidence="8">
    <location>
        <begin position="12"/>
        <end position="70"/>
    </location>
</feature>
<evidence type="ECO:0000259" key="8">
    <source>
        <dbReference type="PROSITE" id="PS50926"/>
    </source>
</evidence>
<dbReference type="Pfam" id="PF01938">
    <property type="entry name" value="TRAM"/>
    <property type="match status" value="1"/>
</dbReference>
<evidence type="ECO:0000313" key="9">
    <source>
        <dbReference type="EMBL" id="GAA6166433.1"/>
    </source>
</evidence>
<gene>
    <name evidence="9" type="primary">rlmD</name>
    <name evidence="9" type="ORF">NBRC116591_02430</name>
</gene>
<keyword evidence="2 6" id="KW-0489">Methyltransferase</keyword>
<dbReference type="Gene3D" id="2.40.50.140">
    <property type="entry name" value="Nucleic acid-binding proteins"/>
    <property type="match status" value="1"/>
</dbReference>
<dbReference type="PANTHER" id="PTHR11061:SF49">
    <property type="entry name" value="23S RRNA (URACIL(1939)-C(5))-METHYLTRANSFERASE RLMD"/>
    <property type="match status" value="1"/>
</dbReference>
<dbReference type="Gene3D" id="2.40.50.1070">
    <property type="match status" value="1"/>
</dbReference>
<keyword evidence="1" id="KW-0004">4Fe-4S</keyword>
<organism evidence="9 10">
    <name type="scientific">Sessilibacter corallicola</name>
    <dbReference type="NCBI Taxonomy" id="2904075"/>
    <lineage>
        <taxon>Bacteria</taxon>
        <taxon>Pseudomonadati</taxon>
        <taxon>Pseudomonadota</taxon>
        <taxon>Gammaproteobacteria</taxon>
        <taxon>Cellvibrionales</taxon>
        <taxon>Cellvibrionaceae</taxon>
        <taxon>Sessilibacter</taxon>
    </lineage>
</organism>
<keyword evidence="10" id="KW-1185">Reference proteome</keyword>
<feature type="binding site" evidence="6">
    <location>
        <position position="280"/>
    </location>
    <ligand>
        <name>S-adenosyl-L-methionine</name>
        <dbReference type="ChEBI" id="CHEBI:59789"/>
    </ligand>
</feature>
<dbReference type="CDD" id="cd02440">
    <property type="entry name" value="AdoMet_MTases"/>
    <property type="match status" value="1"/>
</dbReference>
<keyword evidence="1" id="KW-0408">Iron</keyword>
<dbReference type="RefSeq" id="WP_353301373.1">
    <property type="nucleotide sequence ID" value="NZ_BAABWN010000001.1"/>
</dbReference>
<name>A0ABQ0A4H2_9GAMM</name>
<feature type="active site" evidence="7">
    <location>
        <position position="407"/>
    </location>
</feature>
<feature type="binding site" evidence="6">
    <location>
        <position position="334"/>
    </location>
    <ligand>
        <name>S-adenosyl-L-methionine</name>
        <dbReference type="ChEBI" id="CHEBI:59789"/>
    </ligand>
</feature>
<evidence type="ECO:0000256" key="1">
    <source>
        <dbReference type="ARBA" id="ARBA00022485"/>
    </source>
</evidence>
<dbReference type="EMBL" id="BAABWN010000001">
    <property type="protein sequence ID" value="GAA6166433.1"/>
    <property type="molecule type" value="Genomic_DNA"/>
</dbReference>
<dbReference type="PROSITE" id="PS50926">
    <property type="entry name" value="TRAM"/>
    <property type="match status" value="1"/>
</dbReference>
<evidence type="ECO:0000256" key="3">
    <source>
        <dbReference type="ARBA" id="ARBA00022679"/>
    </source>
</evidence>
<dbReference type="InterPro" id="IPR002792">
    <property type="entry name" value="TRAM_dom"/>
</dbReference>
<evidence type="ECO:0000256" key="4">
    <source>
        <dbReference type="ARBA" id="ARBA00022691"/>
    </source>
</evidence>
<sequence length="451" mass="50248">MVKLFTPSRTSRPSLPKKAELTIDGMSSEGRGIAHHQRQTVFVEGALPGERCLVRFTGKEKGHLTGETVSVVSPASYRREPFCRHYEECGGCDWQHLDRQQQLQFKQDNLLQSLKKHAGIEPRVTLDPLTDQSSRYRNRAKFSVWFDKNKQRVIGFREKSSKNIVGIQTCSVLNQRIDDAFQVIKQWAESQSVLSRIDQIDITDDNSRLALILSYSKSINDQDLQVLTEGLESLGFETDVWLKNRSQMSLYQSSQTSPEYTVKMPNLGLELLFSPSDFIQANQGMNEAMVSQAVELLCAGMKNPDTANVLDLFCGIGNFSIALAQKVGSVVGVELHEEMVAKAEVNAQRAGTDNASFVAADLHAAESPTWLKGQFQGVLLDPPRAGAKNTMALIEKLQPESLVYVSCNPATLIRDAKALQQFGYQLDSLGLIDMFAYTHHSEAVASFVRKK</sequence>
<evidence type="ECO:0000256" key="5">
    <source>
        <dbReference type="ARBA" id="ARBA00023014"/>
    </source>
</evidence>
<evidence type="ECO:0000256" key="7">
    <source>
        <dbReference type="PROSITE-ProRule" id="PRU10015"/>
    </source>
</evidence>
<feature type="binding site" evidence="6">
    <location>
        <position position="313"/>
    </location>
    <ligand>
        <name>S-adenosyl-L-methionine</name>
        <dbReference type="ChEBI" id="CHEBI:59789"/>
    </ligand>
</feature>
<keyword evidence="3 6" id="KW-0808">Transferase</keyword>
<evidence type="ECO:0000256" key="2">
    <source>
        <dbReference type="ARBA" id="ARBA00022603"/>
    </source>
</evidence>
<evidence type="ECO:0000256" key="6">
    <source>
        <dbReference type="PROSITE-ProRule" id="PRU01024"/>
    </source>
</evidence>
<dbReference type="InterPro" id="IPR010280">
    <property type="entry name" value="U5_MeTrfase_fam"/>
</dbReference>
<keyword evidence="1" id="KW-0479">Metal-binding</keyword>